<evidence type="ECO:0000256" key="5">
    <source>
        <dbReference type="SAM" id="Phobius"/>
    </source>
</evidence>
<keyword evidence="4" id="KW-0443">Lipid metabolism</keyword>
<sequence>MGQTYSDEDEPKPGDMIEFSRPVYKHYAIAVDKEHVVHLTSAETNGSSQYSSSVSGPKAVVKLERLSKVAGICKYRINNKYDENYKPRPLNKIVQDALSLVGQEMDYNLLKENCEHFASSLRYGIPESKQAKDGIIAGSTILGVLGTISLAGILAALISKAVEKEEPVDE</sequence>
<feature type="transmembrane region" description="Helical" evidence="5">
    <location>
        <begin position="135"/>
        <end position="158"/>
    </location>
</feature>
<comment type="similarity">
    <text evidence="1">Belongs to the H-rev107 family.</text>
</comment>
<dbReference type="InterPro" id="IPR007053">
    <property type="entry name" value="LRAT_dom"/>
</dbReference>
<keyword evidence="2" id="KW-0808">Transferase</keyword>
<dbReference type="InterPro" id="IPR051496">
    <property type="entry name" value="H-rev107_PLA/AT"/>
</dbReference>
<keyword evidence="5" id="KW-1133">Transmembrane helix</keyword>
<evidence type="ECO:0000256" key="2">
    <source>
        <dbReference type="ARBA" id="ARBA00022679"/>
    </source>
</evidence>
<evidence type="ECO:0000256" key="1">
    <source>
        <dbReference type="ARBA" id="ARBA00007824"/>
    </source>
</evidence>
<evidence type="ECO:0000313" key="10">
    <source>
        <dbReference type="RefSeq" id="XP_072843128.1"/>
    </source>
</evidence>
<keyword evidence="3" id="KW-0378">Hydrolase</keyword>
<evidence type="ECO:0000256" key="3">
    <source>
        <dbReference type="ARBA" id="ARBA00022801"/>
    </source>
</evidence>
<keyword evidence="7" id="KW-1185">Reference proteome</keyword>
<gene>
    <name evidence="8 9 10 11" type="primary">LOC110086096</name>
</gene>
<reference evidence="7 8" key="1">
    <citation type="submission" date="2025-05" db="UniProtKB">
        <authorList>
            <consortium name="RefSeq"/>
        </authorList>
    </citation>
    <scope>NUCLEOTIDE SEQUENCE [LARGE SCALE GENOMIC DNA]</scope>
</reference>
<dbReference type="PANTHER" id="PTHR13943">
    <property type="entry name" value="HRAS-LIKE SUPPRESSOR - RELATED"/>
    <property type="match status" value="1"/>
</dbReference>
<evidence type="ECO:0000259" key="6">
    <source>
        <dbReference type="PROSITE" id="PS51934"/>
    </source>
</evidence>
<dbReference type="Gene3D" id="3.90.1720.10">
    <property type="entry name" value="endopeptidase domain like (from Nostoc punctiforme)"/>
    <property type="match status" value="1"/>
</dbReference>
<dbReference type="Proteomes" id="UP001652642">
    <property type="component" value="Chromosome 1"/>
</dbReference>
<name>A0ABM5FCK6_9SAUR</name>
<evidence type="ECO:0000313" key="7">
    <source>
        <dbReference type="Proteomes" id="UP001652642"/>
    </source>
</evidence>
<dbReference type="RefSeq" id="XP_072843128.1">
    <property type="nucleotide sequence ID" value="XM_072987027.1"/>
</dbReference>
<protein>
    <submittedName>
        <fullName evidence="8 9">Phospholipase A and acyltransferase 3-like</fullName>
    </submittedName>
</protein>
<accession>A0ABM5FCK6</accession>
<dbReference type="RefSeq" id="XP_072843136.1">
    <property type="nucleotide sequence ID" value="XM_072987035.1"/>
</dbReference>
<proteinExistence type="inferred from homology"/>
<dbReference type="PANTHER" id="PTHR13943:SF31">
    <property type="entry name" value="PHOSPHOLIPASE A AND ACYLTRANSFERASE 3"/>
    <property type="match status" value="1"/>
</dbReference>
<dbReference type="Pfam" id="PF04970">
    <property type="entry name" value="LRAT"/>
    <property type="match status" value="1"/>
</dbReference>
<organism evidence="7 10">
    <name type="scientific">Pogona vitticeps</name>
    <name type="common">central bearded dragon</name>
    <dbReference type="NCBI Taxonomy" id="103695"/>
    <lineage>
        <taxon>Eukaryota</taxon>
        <taxon>Metazoa</taxon>
        <taxon>Chordata</taxon>
        <taxon>Craniata</taxon>
        <taxon>Vertebrata</taxon>
        <taxon>Euteleostomi</taxon>
        <taxon>Lepidosauria</taxon>
        <taxon>Squamata</taxon>
        <taxon>Bifurcata</taxon>
        <taxon>Unidentata</taxon>
        <taxon>Episquamata</taxon>
        <taxon>Toxicofera</taxon>
        <taxon>Iguania</taxon>
        <taxon>Acrodonta</taxon>
        <taxon>Agamidae</taxon>
        <taxon>Amphibolurinae</taxon>
        <taxon>Pogona</taxon>
    </lineage>
</organism>
<evidence type="ECO:0000256" key="4">
    <source>
        <dbReference type="ARBA" id="ARBA00023098"/>
    </source>
</evidence>
<dbReference type="PROSITE" id="PS51934">
    <property type="entry name" value="LRAT"/>
    <property type="match status" value="1"/>
</dbReference>
<feature type="domain" description="LRAT" evidence="6">
    <location>
        <begin position="16"/>
        <end position="130"/>
    </location>
</feature>
<keyword evidence="5" id="KW-0812">Transmembrane</keyword>
<dbReference type="RefSeq" id="XP_072843113.1">
    <property type="nucleotide sequence ID" value="XM_072987012.1"/>
</dbReference>
<keyword evidence="5" id="KW-0472">Membrane</keyword>
<dbReference type="RefSeq" id="XP_072843121.1">
    <property type="nucleotide sequence ID" value="XM_072987020.1"/>
</dbReference>
<evidence type="ECO:0000313" key="8">
    <source>
        <dbReference type="RefSeq" id="XP_072843113.1"/>
    </source>
</evidence>
<evidence type="ECO:0000313" key="11">
    <source>
        <dbReference type="RefSeq" id="XP_072843136.1"/>
    </source>
</evidence>
<evidence type="ECO:0000313" key="9">
    <source>
        <dbReference type="RefSeq" id="XP_072843121.1"/>
    </source>
</evidence>
<dbReference type="GeneID" id="110086096"/>